<accession>A0ABS5C2R8</accession>
<evidence type="ECO:0000313" key="2">
    <source>
        <dbReference type="Proteomes" id="UP000676565"/>
    </source>
</evidence>
<dbReference type="RefSeq" id="WP_210660903.1">
    <property type="nucleotide sequence ID" value="NZ_JAGKQQ010000001.1"/>
</dbReference>
<dbReference type="Proteomes" id="UP000676565">
    <property type="component" value="Unassembled WGS sequence"/>
</dbReference>
<sequence>MPLLDHFHPPLYPRRHWESFHVTWAGAIADALNETLLPAGYFAEEHAHAGARIEIDVATFADESPAVQNGTVATQTYAPPAPPVVVPAAFPDEFEVRVYEAEGGARLVAALELVSPANKDRESHRRAFATKCAGYLAQGIAVIVVDVVTSRSGNLHADVLRLLNRPTDTGLPSGTELYAVAYRPVVRDGAEVIEVWPEPLAVGRELPTLPLALNAELCLPIDLESTYAAACARRRLE</sequence>
<comment type="caution">
    <text evidence="1">The sequence shown here is derived from an EMBL/GenBank/DDBJ whole genome shotgun (WGS) entry which is preliminary data.</text>
</comment>
<name>A0ABS5C2R8_9BACT</name>
<protein>
    <submittedName>
        <fullName evidence="1">DUF4058 family protein</fullName>
    </submittedName>
</protein>
<organism evidence="1 2">
    <name type="scientific">Gemmata palustris</name>
    <dbReference type="NCBI Taxonomy" id="2822762"/>
    <lineage>
        <taxon>Bacteria</taxon>
        <taxon>Pseudomonadati</taxon>
        <taxon>Planctomycetota</taxon>
        <taxon>Planctomycetia</taxon>
        <taxon>Gemmatales</taxon>
        <taxon>Gemmataceae</taxon>
        <taxon>Gemmata</taxon>
    </lineage>
</organism>
<dbReference type="Pfam" id="PF13267">
    <property type="entry name" value="DUF4058"/>
    <property type="match status" value="1"/>
</dbReference>
<keyword evidence="2" id="KW-1185">Reference proteome</keyword>
<evidence type="ECO:0000313" key="1">
    <source>
        <dbReference type="EMBL" id="MBP3959967.1"/>
    </source>
</evidence>
<proteinExistence type="predicted"/>
<reference evidence="1 2" key="1">
    <citation type="submission" date="2021-04" db="EMBL/GenBank/DDBJ databases">
        <authorList>
            <person name="Ivanova A."/>
        </authorList>
    </citation>
    <scope>NUCLEOTIDE SEQUENCE [LARGE SCALE GENOMIC DNA]</scope>
    <source>
        <strain evidence="1 2">G18</strain>
    </source>
</reference>
<dbReference type="EMBL" id="JAGKQQ010000001">
    <property type="protein sequence ID" value="MBP3959967.1"/>
    <property type="molecule type" value="Genomic_DNA"/>
</dbReference>
<dbReference type="InterPro" id="IPR025132">
    <property type="entry name" value="DUF4058"/>
</dbReference>
<gene>
    <name evidence="1" type="ORF">J8F10_32395</name>
</gene>